<dbReference type="EMBL" id="AP027925">
    <property type="protein sequence ID" value="BED92435.1"/>
    <property type="molecule type" value="Genomic_DNA"/>
</dbReference>
<reference evidence="2" key="1">
    <citation type="journal article" date="2023" name="ISME J.">
        <title>Emergence of putative energy parasites within Clostridia revealed by genome analysis of a novel endosymbiotic clade.</title>
        <authorList>
            <person name="Takahashi K."/>
            <person name="Kuwahara H."/>
            <person name="Horikawa Y."/>
            <person name="Izawa K."/>
            <person name="Kato D."/>
            <person name="Inagaki T."/>
            <person name="Yuki M."/>
            <person name="Ohkuma M."/>
            <person name="Hongoh Y."/>
        </authorList>
    </citation>
    <scope>NUCLEOTIDE SEQUENCE</scope>
    <source>
        <strain evidence="2">RsTa-C01</strain>
    </source>
</reference>
<dbReference type="Proteomes" id="UP001335720">
    <property type="component" value="Chromosome"/>
</dbReference>
<dbReference type="CDD" id="cd06325">
    <property type="entry name" value="PBP1_ABC_unchar_transporter"/>
    <property type="match status" value="1"/>
</dbReference>
<accession>A0AA48IBH4</accession>
<proteinExistence type="predicted"/>
<evidence type="ECO:0000313" key="2">
    <source>
        <dbReference type="EMBL" id="BED92435.1"/>
    </source>
</evidence>
<feature type="transmembrane region" description="Helical" evidence="1">
    <location>
        <begin position="7"/>
        <end position="27"/>
    </location>
</feature>
<dbReference type="Gene3D" id="3.40.50.2300">
    <property type="match status" value="2"/>
</dbReference>
<evidence type="ECO:0000256" key="1">
    <source>
        <dbReference type="SAM" id="Phobius"/>
    </source>
</evidence>
<protein>
    <submittedName>
        <fullName evidence="2">ABC transporter substrate-binding protein</fullName>
    </submittedName>
</protein>
<dbReference type="PANTHER" id="PTHR35271">
    <property type="entry name" value="ABC TRANSPORTER, SUBSTRATE-BINDING LIPOPROTEIN-RELATED"/>
    <property type="match status" value="1"/>
</dbReference>
<gene>
    <name evidence="2" type="ORF">RsTaC01_0162</name>
</gene>
<dbReference type="AlphaFoldDB" id="A0AA48IBH4"/>
<organism evidence="2">
    <name type="scientific">Candidatus Paraimprobicoccus trichonymphae</name>
    <dbReference type="NCBI Taxonomy" id="3033793"/>
    <lineage>
        <taxon>Bacteria</taxon>
        <taxon>Bacillati</taxon>
        <taxon>Bacillota</taxon>
        <taxon>Clostridia</taxon>
        <taxon>Candidatus Paraimprobicoccus</taxon>
    </lineage>
</organism>
<keyword evidence="1" id="KW-0812">Transmembrane</keyword>
<dbReference type="InterPro" id="IPR028082">
    <property type="entry name" value="Peripla_BP_I"/>
</dbReference>
<dbReference type="InterPro" id="IPR007487">
    <property type="entry name" value="ABC_transpt-TYRBP-like"/>
</dbReference>
<sequence length="329" mass="36921">MRHKTKVFALVGFFFLLIVLFFIFKVFKKVPIDKLIKIGIIQLVEHEALDDARCGFIEELGKLGYKDNENIKINYQNAQGDQSVCNLIANKLIRDNSDLIFAISTPCAQAVSNLTKDIPILITAVTDPESANLVKSNQRPYKNVTGTSDLVPIEKQIKLITRLNNKIKKIAILYGSSEVSSKYQADIALKEAEKLGLQAQIFTASNSNDMQQITENISKNFEAVYLPTDNLTNSCMPTIYQTTMKNNIFIVCSEITIVNKGAIGTYGVVYDELGKMTARQAVKILKKESTPQNMPIEYSIDNSKLVLNWDVINKLNIKVTEDLKLESEQ</sequence>
<dbReference type="SUPFAM" id="SSF53822">
    <property type="entry name" value="Periplasmic binding protein-like I"/>
    <property type="match status" value="1"/>
</dbReference>
<dbReference type="Pfam" id="PF04392">
    <property type="entry name" value="ABC_sub_bind"/>
    <property type="match status" value="1"/>
</dbReference>
<keyword evidence="1" id="KW-1133">Transmembrane helix</keyword>
<dbReference type="KEGG" id="ptrh:RsTaC01_0162"/>
<dbReference type="PANTHER" id="PTHR35271:SF1">
    <property type="entry name" value="ABC TRANSPORTER, SUBSTRATE-BINDING LIPOPROTEIN"/>
    <property type="match status" value="1"/>
</dbReference>
<keyword evidence="1" id="KW-0472">Membrane</keyword>
<name>A0AA48IBH4_9FIRM</name>